<dbReference type="AlphaFoldDB" id="I4D2W8"/>
<organism evidence="2 3">
    <name type="scientific">Desulfosporosinus acidiphilus (strain DSM 22704 / JCM 16185 / SJ4)</name>
    <dbReference type="NCBI Taxonomy" id="646529"/>
    <lineage>
        <taxon>Bacteria</taxon>
        <taxon>Bacillati</taxon>
        <taxon>Bacillota</taxon>
        <taxon>Clostridia</taxon>
        <taxon>Eubacteriales</taxon>
        <taxon>Desulfitobacteriaceae</taxon>
        <taxon>Desulfosporosinus</taxon>
    </lineage>
</organism>
<evidence type="ECO:0000313" key="2">
    <source>
        <dbReference type="EMBL" id="AFM40142.1"/>
    </source>
</evidence>
<dbReference type="OrthoDB" id="9797344at2"/>
<reference evidence="2 3" key="1">
    <citation type="journal article" date="2012" name="J. Bacteriol.">
        <title>Complete genome sequences of Desulfosporosinus orientis DSM765T, Desulfosporosinus youngiae DSM17734T, Desulfosporosinus meridiei DSM13257T, and Desulfosporosinus acidiphilus DSM22704T.</title>
        <authorList>
            <person name="Pester M."/>
            <person name="Brambilla E."/>
            <person name="Alazard D."/>
            <person name="Rattei T."/>
            <person name="Weinmaier T."/>
            <person name="Han J."/>
            <person name="Lucas S."/>
            <person name="Lapidus A."/>
            <person name="Cheng J.F."/>
            <person name="Goodwin L."/>
            <person name="Pitluck S."/>
            <person name="Peters L."/>
            <person name="Ovchinnikova G."/>
            <person name="Teshima H."/>
            <person name="Detter J.C."/>
            <person name="Han C.S."/>
            <person name="Tapia R."/>
            <person name="Land M.L."/>
            <person name="Hauser L."/>
            <person name="Kyrpides N.C."/>
            <person name="Ivanova N.N."/>
            <person name="Pagani I."/>
            <person name="Huntmann M."/>
            <person name="Wei C.L."/>
            <person name="Davenport K.W."/>
            <person name="Daligault H."/>
            <person name="Chain P.S."/>
            <person name="Chen A."/>
            <person name="Mavromatis K."/>
            <person name="Markowitz V."/>
            <person name="Szeto E."/>
            <person name="Mikhailova N."/>
            <person name="Pati A."/>
            <person name="Wagner M."/>
            <person name="Woyke T."/>
            <person name="Ollivier B."/>
            <person name="Klenk H.P."/>
            <person name="Spring S."/>
            <person name="Loy A."/>
        </authorList>
    </citation>
    <scope>NUCLEOTIDE SEQUENCE [LARGE SCALE GENOMIC DNA]</scope>
    <source>
        <strain evidence="3">DSM 22704 / JCM 16185 / SJ4</strain>
    </source>
</reference>
<dbReference type="InterPro" id="IPR006674">
    <property type="entry name" value="HD_domain"/>
</dbReference>
<sequence length="268" mass="31663">MTKNDVLFLNAWFEQFTNCFTSEDPEVAANIRYKREHSFRVRDYMLMIGRDLQLPKNQMILAEVIGLLHDVGRFEQYSKYHTFKDHLSEDHAMLGLLTLEREKILNDRTNESEKEIISSAIRNHNQRVIEENLSDVTLMFCRLIRDADKLDIFEQIISFYENPSKTPYLAVETNSEDTRYSTNIIESILNGKQISYTTVKNPLDIKLIRLSWLLDLSFPISLKIAQSKQYFERFKVFIPTTEDTRQVFNYIEQRVFQKLSVLSEKVKP</sequence>
<dbReference type="SMART" id="SM00471">
    <property type="entry name" value="HDc"/>
    <property type="match status" value="1"/>
</dbReference>
<dbReference type="eggNOG" id="COG1418">
    <property type="taxonomic scope" value="Bacteria"/>
</dbReference>
<keyword evidence="3" id="KW-1185">Reference proteome</keyword>
<dbReference type="CDD" id="cd00077">
    <property type="entry name" value="HDc"/>
    <property type="match status" value="1"/>
</dbReference>
<dbReference type="RefSeq" id="WP_014826150.1">
    <property type="nucleotide sequence ID" value="NC_018068.1"/>
</dbReference>
<dbReference type="KEGG" id="dai:Desaci_1103"/>
<dbReference type="InterPro" id="IPR003607">
    <property type="entry name" value="HD/PDEase_dom"/>
</dbReference>
<evidence type="ECO:0000259" key="1">
    <source>
        <dbReference type="SMART" id="SM00471"/>
    </source>
</evidence>
<accession>I4D2W8</accession>
<dbReference type="SUPFAM" id="SSF109604">
    <property type="entry name" value="HD-domain/PDEase-like"/>
    <property type="match status" value="1"/>
</dbReference>
<feature type="domain" description="HD/PDEase" evidence="1">
    <location>
        <begin position="30"/>
        <end position="162"/>
    </location>
</feature>
<dbReference type="Gene3D" id="1.10.3210.10">
    <property type="entry name" value="Hypothetical protein af1432"/>
    <property type="match status" value="1"/>
</dbReference>
<name>I4D2W8_DESAJ</name>
<proteinExistence type="predicted"/>
<dbReference type="Proteomes" id="UP000002892">
    <property type="component" value="Chromosome"/>
</dbReference>
<protein>
    <submittedName>
        <fullName evidence="2">HD-GYP domain-containing protein</fullName>
    </submittedName>
</protein>
<evidence type="ECO:0000313" key="3">
    <source>
        <dbReference type="Proteomes" id="UP000002892"/>
    </source>
</evidence>
<dbReference type="HOGENOM" id="CLU_087303_0_0_9"/>
<dbReference type="EMBL" id="CP003639">
    <property type="protein sequence ID" value="AFM40142.1"/>
    <property type="molecule type" value="Genomic_DNA"/>
</dbReference>
<gene>
    <name evidence="2" type="ordered locus">Desaci_1103</name>
</gene>
<dbReference type="Pfam" id="PF01966">
    <property type="entry name" value="HD"/>
    <property type="match status" value="1"/>
</dbReference>